<keyword evidence="3 5" id="KW-0238">DNA-binding</keyword>
<dbReference type="Pfam" id="PF00440">
    <property type="entry name" value="TetR_N"/>
    <property type="match status" value="1"/>
</dbReference>
<dbReference type="PROSITE" id="PS50977">
    <property type="entry name" value="HTH_TETR_2"/>
    <property type="match status" value="1"/>
</dbReference>
<name>A0A498Q4B5_9MYCO</name>
<keyword evidence="4" id="KW-0804">Transcription</keyword>
<dbReference type="InterPro" id="IPR050109">
    <property type="entry name" value="HTH-type_TetR-like_transc_reg"/>
</dbReference>
<feature type="DNA-binding region" description="H-T-H motif" evidence="5">
    <location>
        <begin position="45"/>
        <end position="64"/>
    </location>
</feature>
<evidence type="ECO:0000313" key="8">
    <source>
        <dbReference type="Proteomes" id="UP000273307"/>
    </source>
</evidence>
<dbReference type="FunFam" id="1.10.10.60:FF:000141">
    <property type="entry name" value="TetR family transcriptional regulator"/>
    <property type="match status" value="1"/>
</dbReference>
<dbReference type="EMBL" id="UPHP01000067">
    <property type="protein sequence ID" value="VBA39205.1"/>
    <property type="molecule type" value="Genomic_DNA"/>
</dbReference>
<dbReference type="GO" id="GO:0003700">
    <property type="term" value="F:DNA-binding transcription factor activity"/>
    <property type="evidence" value="ECO:0007669"/>
    <property type="project" value="TreeGrafter"/>
</dbReference>
<comment type="subunit">
    <text evidence="1">Homodimer.</text>
</comment>
<keyword evidence="2" id="KW-0805">Transcription regulation</keyword>
<proteinExistence type="predicted"/>
<sequence>MMSTTPRLRRKYDSSRRRADAEARQRRVIEAATGLFVEQGFGATSIDQIAAAAEVSAPTVYATFGSKAGVLARAIDVAVVGDYQDVPAVDRVLSLVEEAGPQLLRQFAAVAQFIHHINERVAPLIRVMEQASSTDPALQQLRTGLIGALRSDCAVTIEKFWRPALRRGLSKKEAADTMATLMSPQTYSMLTVDMDWSPDRYRKWLAHALPQLLLRPELFHE</sequence>
<reference evidence="7 8" key="1">
    <citation type="submission" date="2018-09" db="EMBL/GenBank/DDBJ databases">
        <authorList>
            <person name="Tagini F."/>
        </authorList>
    </citation>
    <scope>NUCLEOTIDE SEQUENCE [LARGE SCALE GENOMIC DNA]</scope>
    <source>
        <strain evidence="7 8">MK136</strain>
    </source>
</reference>
<evidence type="ECO:0000256" key="2">
    <source>
        <dbReference type="ARBA" id="ARBA00023015"/>
    </source>
</evidence>
<organism evidence="7 8">
    <name type="scientific">Mycobacterium attenuatum</name>
    <dbReference type="NCBI Taxonomy" id="2341086"/>
    <lineage>
        <taxon>Bacteria</taxon>
        <taxon>Bacillati</taxon>
        <taxon>Actinomycetota</taxon>
        <taxon>Actinomycetes</taxon>
        <taxon>Mycobacteriales</taxon>
        <taxon>Mycobacteriaceae</taxon>
        <taxon>Mycobacterium</taxon>
    </lineage>
</organism>
<dbReference type="AlphaFoldDB" id="A0A498Q4B5"/>
<evidence type="ECO:0000256" key="4">
    <source>
        <dbReference type="ARBA" id="ARBA00023163"/>
    </source>
</evidence>
<dbReference type="GO" id="GO:0045892">
    <property type="term" value="P:negative regulation of DNA-templated transcription"/>
    <property type="evidence" value="ECO:0007669"/>
    <property type="project" value="UniProtKB-ARBA"/>
</dbReference>
<evidence type="ECO:0000313" key="7">
    <source>
        <dbReference type="EMBL" id="VBA39205.1"/>
    </source>
</evidence>
<dbReference type="SUPFAM" id="SSF46689">
    <property type="entry name" value="Homeodomain-like"/>
    <property type="match status" value="1"/>
</dbReference>
<dbReference type="InterPro" id="IPR009057">
    <property type="entry name" value="Homeodomain-like_sf"/>
</dbReference>
<evidence type="ECO:0000259" key="6">
    <source>
        <dbReference type="PROSITE" id="PS50977"/>
    </source>
</evidence>
<dbReference type="InterPro" id="IPR001647">
    <property type="entry name" value="HTH_TetR"/>
</dbReference>
<dbReference type="PANTHER" id="PTHR30055">
    <property type="entry name" value="HTH-TYPE TRANSCRIPTIONAL REGULATOR RUTR"/>
    <property type="match status" value="1"/>
</dbReference>
<evidence type="ECO:0000256" key="5">
    <source>
        <dbReference type="PROSITE-ProRule" id="PRU00335"/>
    </source>
</evidence>
<dbReference type="RefSeq" id="WP_244605011.1">
    <property type="nucleotide sequence ID" value="NZ_UPHP01000067.1"/>
</dbReference>
<dbReference type="GO" id="GO:0000976">
    <property type="term" value="F:transcription cis-regulatory region binding"/>
    <property type="evidence" value="ECO:0007669"/>
    <property type="project" value="TreeGrafter"/>
</dbReference>
<dbReference type="PRINTS" id="PR00455">
    <property type="entry name" value="HTHTETR"/>
</dbReference>
<dbReference type="PANTHER" id="PTHR30055:SF234">
    <property type="entry name" value="HTH-TYPE TRANSCRIPTIONAL REGULATOR BETI"/>
    <property type="match status" value="1"/>
</dbReference>
<dbReference type="Proteomes" id="UP000273307">
    <property type="component" value="Unassembled WGS sequence"/>
</dbReference>
<evidence type="ECO:0000256" key="1">
    <source>
        <dbReference type="ARBA" id="ARBA00011738"/>
    </source>
</evidence>
<evidence type="ECO:0000256" key="3">
    <source>
        <dbReference type="ARBA" id="ARBA00023125"/>
    </source>
</evidence>
<feature type="domain" description="HTH tetR-type" evidence="6">
    <location>
        <begin position="22"/>
        <end position="82"/>
    </location>
</feature>
<keyword evidence="8" id="KW-1185">Reference proteome</keyword>
<dbReference type="Gene3D" id="1.10.357.10">
    <property type="entry name" value="Tetracycline Repressor, domain 2"/>
    <property type="match status" value="1"/>
</dbReference>
<accession>A0A498Q4B5</accession>
<protein>
    <recommendedName>
        <fullName evidence="6">HTH tetR-type domain-containing protein</fullName>
    </recommendedName>
</protein>
<gene>
    <name evidence="7" type="ORF">LAUMK136_02859</name>
</gene>